<dbReference type="PATRIC" id="fig|1609981.3.peg.160"/>
<dbReference type="RefSeq" id="WP_052880864.1">
    <property type="nucleotide sequence ID" value="NZ_CP010904.1"/>
</dbReference>
<evidence type="ECO:0000313" key="5">
    <source>
        <dbReference type="Proteomes" id="UP000035268"/>
    </source>
</evidence>
<dbReference type="PANTHER" id="PTHR30035">
    <property type="entry name" value="LIPOPROTEIN VACJ-RELATED"/>
    <property type="match status" value="1"/>
</dbReference>
<dbReference type="InterPro" id="IPR007428">
    <property type="entry name" value="MlaA"/>
</dbReference>
<dbReference type="AlphaFoldDB" id="A0A0G3EAG7"/>
<dbReference type="OrthoDB" id="9785326at2"/>
<accession>A0A0G3EAG7</accession>
<name>A0A0G3EAG7_9BACT</name>
<dbReference type="STRING" id="1307763.L21SP4_00152"/>
<organism evidence="4 5">
    <name type="scientific">Kiritimatiella glycovorans</name>
    <dbReference type="NCBI Taxonomy" id="1307763"/>
    <lineage>
        <taxon>Bacteria</taxon>
        <taxon>Pseudomonadati</taxon>
        <taxon>Kiritimatiellota</taxon>
        <taxon>Kiritimatiellia</taxon>
        <taxon>Kiritimatiellales</taxon>
        <taxon>Kiritimatiellaceae</taxon>
        <taxon>Kiritimatiella</taxon>
    </lineage>
</organism>
<keyword evidence="5" id="KW-1185">Reference proteome</keyword>
<evidence type="ECO:0000313" key="4">
    <source>
        <dbReference type="EMBL" id="AKJ63436.1"/>
    </source>
</evidence>
<dbReference type="PRINTS" id="PR01805">
    <property type="entry name" value="VACJLIPOPROT"/>
</dbReference>
<dbReference type="Pfam" id="PF04333">
    <property type="entry name" value="MlaA"/>
    <property type="match status" value="1"/>
</dbReference>
<dbReference type="EMBL" id="CP010904">
    <property type="protein sequence ID" value="AKJ63436.1"/>
    <property type="molecule type" value="Genomic_DNA"/>
</dbReference>
<reference evidence="5" key="1">
    <citation type="submission" date="2015-02" db="EMBL/GenBank/DDBJ databases">
        <title>Description and complete genome sequence of the first cultured representative of the subdivision 5 of the Verrucomicrobia phylum.</title>
        <authorList>
            <person name="Spring S."/>
            <person name="Bunk B."/>
            <person name="Sproer C."/>
            <person name="Klenk H.-P."/>
        </authorList>
    </citation>
    <scope>NUCLEOTIDE SEQUENCE [LARGE SCALE GENOMIC DNA]</scope>
    <source>
        <strain evidence="5">L21-Fru-AB</strain>
    </source>
</reference>
<protein>
    <submittedName>
        <fullName evidence="4">Putative phospholipid-binding lipoprotein MlaA</fullName>
    </submittedName>
</protein>
<dbReference type="PANTHER" id="PTHR30035:SF3">
    <property type="entry name" value="INTERMEMBRANE PHOSPHOLIPID TRANSPORT SYSTEM LIPOPROTEIN MLAA"/>
    <property type="match status" value="1"/>
</dbReference>
<dbReference type="GO" id="GO:0120010">
    <property type="term" value="P:intermembrane phospholipid transfer"/>
    <property type="evidence" value="ECO:0007669"/>
    <property type="project" value="TreeGrafter"/>
</dbReference>
<sequence length="260" mass="28301" precursor="true">MKITSGFAALAVVLATLVSASYAADTGAGDETLPPGLEMDGAQAGPQVPDPLEPFNRAMFQFNDKLYFWVLKPVAQGYSKILPEMTRKGVGNFFSNLESPVRVVNSALQGKFEDSGAALARFLVNTTAGGLGFTDPAAKKFDVPPPNEDLGQTLGSYGMGEMFYIVWPVLGPSNVRDTIGMVGDGFLDPLYYAEMKTWEEVALKAGDRINALSMRLGEYEQFKQDALDPYVSMRDGYLQRRRHLVEDREPGAPGPEGSEK</sequence>
<feature type="signal peptide" evidence="3">
    <location>
        <begin position="1"/>
        <end position="23"/>
    </location>
</feature>
<evidence type="ECO:0000256" key="3">
    <source>
        <dbReference type="SAM" id="SignalP"/>
    </source>
</evidence>
<dbReference type="Proteomes" id="UP000035268">
    <property type="component" value="Chromosome"/>
</dbReference>
<gene>
    <name evidence="4" type="primary">mlaA</name>
    <name evidence="4" type="ORF">L21SP4_00152</name>
</gene>
<keyword evidence="4" id="KW-0449">Lipoprotein</keyword>
<evidence type="ECO:0000256" key="2">
    <source>
        <dbReference type="ARBA" id="ARBA00022729"/>
    </source>
</evidence>
<proteinExistence type="inferred from homology"/>
<reference evidence="4 5" key="2">
    <citation type="journal article" date="2016" name="ISME J.">
        <title>Characterization of the first cultured representative of Verrucomicrobia subdivision 5 indicates the proposal of a novel phylum.</title>
        <authorList>
            <person name="Spring S."/>
            <person name="Bunk B."/>
            <person name="Sproer C."/>
            <person name="Schumann P."/>
            <person name="Rohde M."/>
            <person name="Tindall B.J."/>
            <person name="Klenk H.P."/>
        </authorList>
    </citation>
    <scope>NUCLEOTIDE SEQUENCE [LARGE SCALE GENOMIC DNA]</scope>
    <source>
        <strain evidence="4 5">L21-Fru-AB</strain>
    </source>
</reference>
<keyword evidence="2 3" id="KW-0732">Signal</keyword>
<comment type="similarity">
    <text evidence="1">Belongs to the MlaA family.</text>
</comment>
<dbReference type="GO" id="GO:0016020">
    <property type="term" value="C:membrane"/>
    <property type="evidence" value="ECO:0007669"/>
    <property type="project" value="InterPro"/>
</dbReference>
<dbReference type="KEGG" id="vbl:L21SP4_00152"/>
<evidence type="ECO:0000256" key="1">
    <source>
        <dbReference type="ARBA" id="ARBA00010634"/>
    </source>
</evidence>
<feature type="chain" id="PRO_5005183878" evidence="3">
    <location>
        <begin position="24"/>
        <end position="260"/>
    </location>
</feature>